<dbReference type="EMBL" id="JAINVV010000013">
    <property type="protein sequence ID" value="MBY8825794.1"/>
    <property type="molecule type" value="Genomic_DNA"/>
</dbReference>
<sequence>MAGIFLVRADGSPFAEAALAEARAQFALHGFAGGGEAALPGWHLLHRPYVHGGPETVLARGDDLAAVAGTFVFDGLMGRAALEALLDHATPPALDWSRIGGQFALLLRKNGRTFLFSDYFAAFQLFHDGEHRVFSTSFLAAAKALPRLSFDPQGVYEFAFNVVPIGDDTILADLKTLSPRRMVELTPDGVMLHTIDKPLPGAASRTSVAERLPRHVERLQSIVGAHVRAFGDRVNCPLSGGLDSRLLLASLRAAGSKPYIYVYGDPGDADVDIALAIGEAEGFAVDYVDKGRPAPDPDAFPALVEANFHDLDALPTYGNIFDEGGYGDARQARHAGGRLAASGGCGEIFRDFFFLADRPTSPIAVARTFFARFAPGDATAAFDPDAFLARIGDKIAEAIDAPSRDRKVPRALIEQVYPRVRCRALFGREIGVEARLGAYLMPFLDHQLVAEAMTLPMRLKHAGRFEAMLLNAIDPALARHMSAYGHDFAGPPNRRHLFEEWSSRIRPSWLRARTYAIRRKLGPMGDEHGGLLEPDYMRRVIDLDFPAMRRFFNIDAITDSGMWRRIACLEYLAAHLGSRMAG</sequence>
<name>A0ABS7Q0M4_9SPHN</name>
<accession>A0ABS7Q0M4</accession>
<evidence type="ECO:0000313" key="1">
    <source>
        <dbReference type="EMBL" id="MBY8825794.1"/>
    </source>
</evidence>
<gene>
    <name evidence="1" type="ORF">K7G82_26060</name>
</gene>
<evidence type="ECO:0008006" key="3">
    <source>
        <dbReference type="Google" id="ProtNLM"/>
    </source>
</evidence>
<dbReference type="RefSeq" id="WP_222992891.1">
    <property type="nucleotide sequence ID" value="NZ_JAINVV010000013.1"/>
</dbReference>
<dbReference type="SUPFAM" id="SSF52402">
    <property type="entry name" value="Adenine nucleotide alpha hydrolases-like"/>
    <property type="match status" value="1"/>
</dbReference>
<dbReference type="Gene3D" id="3.40.50.620">
    <property type="entry name" value="HUPs"/>
    <property type="match status" value="1"/>
</dbReference>
<proteinExistence type="predicted"/>
<dbReference type="Proteomes" id="UP000706039">
    <property type="component" value="Unassembled WGS sequence"/>
</dbReference>
<keyword evidence="2" id="KW-1185">Reference proteome</keyword>
<comment type="caution">
    <text evidence="1">The sequence shown here is derived from an EMBL/GenBank/DDBJ whole genome shotgun (WGS) entry which is preliminary data.</text>
</comment>
<organism evidence="1 2">
    <name type="scientific">Sphingomonas colocasiae</name>
    <dbReference type="NCBI Taxonomy" id="1848973"/>
    <lineage>
        <taxon>Bacteria</taxon>
        <taxon>Pseudomonadati</taxon>
        <taxon>Pseudomonadota</taxon>
        <taxon>Alphaproteobacteria</taxon>
        <taxon>Sphingomonadales</taxon>
        <taxon>Sphingomonadaceae</taxon>
        <taxon>Sphingomonas</taxon>
    </lineage>
</organism>
<reference evidence="1 2" key="1">
    <citation type="submission" date="2021-08" db="EMBL/GenBank/DDBJ databases">
        <authorList>
            <person name="Tuo L."/>
        </authorList>
    </citation>
    <scope>NUCLEOTIDE SEQUENCE [LARGE SCALE GENOMIC DNA]</scope>
    <source>
        <strain evidence="1 2">JCM 31229</strain>
    </source>
</reference>
<protein>
    <recommendedName>
        <fullName evidence="3">Asparagine synthase</fullName>
    </recommendedName>
</protein>
<evidence type="ECO:0000313" key="2">
    <source>
        <dbReference type="Proteomes" id="UP000706039"/>
    </source>
</evidence>
<dbReference type="InterPro" id="IPR014729">
    <property type="entry name" value="Rossmann-like_a/b/a_fold"/>
</dbReference>